<evidence type="ECO:0000313" key="3">
    <source>
        <dbReference type="Proteomes" id="UP001190700"/>
    </source>
</evidence>
<protein>
    <submittedName>
        <fullName evidence="2">Uncharacterized protein</fullName>
    </submittedName>
</protein>
<dbReference type="AlphaFoldDB" id="A0AAE0GXY0"/>
<reference evidence="2 3" key="1">
    <citation type="journal article" date="2015" name="Genome Biol. Evol.">
        <title>Comparative Genomics of a Bacterivorous Green Alga Reveals Evolutionary Causalities and Consequences of Phago-Mixotrophic Mode of Nutrition.</title>
        <authorList>
            <person name="Burns J.A."/>
            <person name="Paasch A."/>
            <person name="Narechania A."/>
            <person name="Kim E."/>
        </authorList>
    </citation>
    <scope>NUCLEOTIDE SEQUENCE [LARGE SCALE GENOMIC DNA]</scope>
    <source>
        <strain evidence="2 3">PLY_AMNH</strain>
    </source>
</reference>
<evidence type="ECO:0000256" key="1">
    <source>
        <dbReference type="SAM" id="MobiDB-lite"/>
    </source>
</evidence>
<dbReference type="Proteomes" id="UP001190700">
    <property type="component" value="Unassembled WGS sequence"/>
</dbReference>
<name>A0AAE0GXY0_9CHLO</name>
<accession>A0AAE0GXY0</accession>
<organism evidence="2 3">
    <name type="scientific">Cymbomonas tetramitiformis</name>
    <dbReference type="NCBI Taxonomy" id="36881"/>
    <lineage>
        <taxon>Eukaryota</taxon>
        <taxon>Viridiplantae</taxon>
        <taxon>Chlorophyta</taxon>
        <taxon>Pyramimonadophyceae</taxon>
        <taxon>Pyramimonadales</taxon>
        <taxon>Pyramimonadaceae</taxon>
        <taxon>Cymbomonas</taxon>
    </lineage>
</organism>
<feature type="non-terminal residue" evidence="2">
    <location>
        <position position="226"/>
    </location>
</feature>
<feature type="region of interest" description="Disordered" evidence="1">
    <location>
        <begin position="54"/>
        <end position="208"/>
    </location>
</feature>
<feature type="compositionally biased region" description="Basic and acidic residues" evidence="1">
    <location>
        <begin position="188"/>
        <end position="208"/>
    </location>
</feature>
<comment type="caution">
    <text evidence="2">The sequence shown here is derived from an EMBL/GenBank/DDBJ whole genome shotgun (WGS) entry which is preliminary data.</text>
</comment>
<sequence>MLLKFLANLEYWKSVPEARVTVGAPGFTCTQNTMRIPLVNVEAFSCIPKAERSYRRADGATSRQRAFSKRGRDAQPAGNRDPASSRNPAAARERKADVKVSASQSSTELPTPLSKTATAEPEEDAEAAGSAPSSSWKRKWWGWSRRSRAPPGDNGNSVQADGPDPEPPKDGAVHTAAHPGQSEANNGDELRDVNASPKARETAWDRENVSGVLVVLSQVPLPPWIQ</sequence>
<feature type="compositionally biased region" description="Polar residues" evidence="1">
    <location>
        <begin position="101"/>
        <end position="115"/>
    </location>
</feature>
<keyword evidence="3" id="KW-1185">Reference proteome</keyword>
<gene>
    <name evidence="2" type="ORF">CYMTET_6042</name>
</gene>
<proteinExistence type="predicted"/>
<feature type="compositionally biased region" description="Basic residues" evidence="1">
    <location>
        <begin position="136"/>
        <end position="148"/>
    </location>
</feature>
<evidence type="ECO:0000313" key="2">
    <source>
        <dbReference type="EMBL" id="KAK3286404.1"/>
    </source>
</evidence>
<dbReference type="EMBL" id="LGRX02001283">
    <property type="protein sequence ID" value="KAK3286404.1"/>
    <property type="molecule type" value="Genomic_DNA"/>
</dbReference>